<evidence type="ECO:0000313" key="3">
    <source>
        <dbReference type="Proteomes" id="UP000295706"/>
    </source>
</evidence>
<reference evidence="2 3" key="1">
    <citation type="submission" date="2019-02" db="EMBL/GenBank/DDBJ databases">
        <title>Arundinibacter roseus gen. nov., sp. nov., a new member of the family Cytophagaceae.</title>
        <authorList>
            <person name="Szuroczki S."/>
            <person name="Khayer B."/>
            <person name="Sproer C."/>
            <person name="Toumi M."/>
            <person name="Szabo A."/>
            <person name="Felfoldi T."/>
            <person name="Schumann P."/>
            <person name="Toth E."/>
        </authorList>
    </citation>
    <scope>NUCLEOTIDE SEQUENCE [LARGE SCALE GENOMIC DNA]</scope>
    <source>
        <strain evidence="2 3">DMA-k-7a</strain>
    </source>
</reference>
<name>A0A4R4KLZ9_9BACT</name>
<keyword evidence="1" id="KW-0732">Signal</keyword>
<dbReference type="EMBL" id="SMJU01000002">
    <property type="protein sequence ID" value="TDB68002.1"/>
    <property type="molecule type" value="Genomic_DNA"/>
</dbReference>
<sequence>MNSSKKRFIFASVLGVILFANPLASFSNVSKNDSSARAQVLSKGTEVKFSAYISENFSKFSKKSEWSVIERIVTQYSLSPSKLLSTPETDRVAFLKAVKSLNTKLNRQRGEEAIQWTRDLNKTVQQVQFIWNFDMNSLTPVVFETPLYVAPTAPAL</sequence>
<feature type="signal peptide" evidence="1">
    <location>
        <begin position="1"/>
        <end position="26"/>
    </location>
</feature>
<feature type="chain" id="PRO_5020607265" evidence="1">
    <location>
        <begin position="27"/>
        <end position="156"/>
    </location>
</feature>
<keyword evidence="3" id="KW-1185">Reference proteome</keyword>
<gene>
    <name evidence="2" type="ORF">EZE20_03500</name>
</gene>
<organism evidence="2 3">
    <name type="scientific">Arundinibacter roseus</name>
    <dbReference type="NCBI Taxonomy" id="2070510"/>
    <lineage>
        <taxon>Bacteria</taxon>
        <taxon>Pseudomonadati</taxon>
        <taxon>Bacteroidota</taxon>
        <taxon>Cytophagia</taxon>
        <taxon>Cytophagales</taxon>
        <taxon>Spirosomataceae</taxon>
        <taxon>Arundinibacter</taxon>
    </lineage>
</organism>
<proteinExistence type="predicted"/>
<comment type="caution">
    <text evidence="2">The sequence shown here is derived from an EMBL/GenBank/DDBJ whole genome shotgun (WGS) entry which is preliminary data.</text>
</comment>
<evidence type="ECO:0000313" key="2">
    <source>
        <dbReference type="EMBL" id="TDB68002.1"/>
    </source>
</evidence>
<dbReference type="OrthoDB" id="950681at2"/>
<protein>
    <submittedName>
        <fullName evidence="2">Uncharacterized protein</fullName>
    </submittedName>
</protein>
<accession>A0A4R4KLZ9</accession>
<dbReference type="RefSeq" id="WP_132114546.1">
    <property type="nucleotide sequence ID" value="NZ_SMJU01000002.1"/>
</dbReference>
<dbReference type="AlphaFoldDB" id="A0A4R4KLZ9"/>
<dbReference type="Proteomes" id="UP000295706">
    <property type="component" value="Unassembled WGS sequence"/>
</dbReference>
<evidence type="ECO:0000256" key="1">
    <source>
        <dbReference type="SAM" id="SignalP"/>
    </source>
</evidence>